<keyword evidence="4 9" id="KW-0378">Hydrolase</keyword>
<evidence type="ECO:0000256" key="3">
    <source>
        <dbReference type="ARBA" id="ARBA00022723"/>
    </source>
</evidence>
<dbReference type="Proteomes" id="UP000198426">
    <property type="component" value="Unassembled WGS sequence"/>
</dbReference>
<dbReference type="PANTHER" id="PTHR21666:SF288">
    <property type="entry name" value="CELL DIVISION PROTEIN YTFB"/>
    <property type="match status" value="1"/>
</dbReference>
<feature type="chain" id="PRO_5013325926" evidence="7">
    <location>
        <begin position="21"/>
        <end position="379"/>
    </location>
</feature>
<keyword evidence="5" id="KW-0862">Zinc</keyword>
<dbReference type="AlphaFoldDB" id="A0A239CD90"/>
<evidence type="ECO:0000256" key="2">
    <source>
        <dbReference type="ARBA" id="ARBA00022670"/>
    </source>
</evidence>
<comment type="cofactor">
    <cofactor evidence="1">
        <name>Zn(2+)</name>
        <dbReference type="ChEBI" id="CHEBI:29105"/>
    </cofactor>
</comment>
<accession>A0A239CD90</accession>
<dbReference type="GO" id="GO:0046872">
    <property type="term" value="F:metal ion binding"/>
    <property type="evidence" value="ECO:0007669"/>
    <property type="project" value="UniProtKB-KW"/>
</dbReference>
<dbReference type="Pfam" id="PF01551">
    <property type="entry name" value="Peptidase_M23"/>
    <property type="match status" value="1"/>
</dbReference>
<dbReference type="InterPro" id="IPR050570">
    <property type="entry name" value="Cell_wall_metabolism_enzyme"/>
</dbReference>
<protein>
    <submittedName>
        <fullName evidence="9">Septal ring factor EnvC, activator of murein hydrolases AmiA and AmiB</fullName>
    </submittedName>
</protein>
<name>A0A239CD90_9RHOB</name>
<evidence type="ECO:0000313" key="10">
    <source>
        <dbReference type="Proteomes" id="UP000198426"/>
    </source>
</evidence>
<dbReference type="GO" id="GO:0004222">
    <property type="term" value="F:metalloendopeptidase activity"/>
    <property type="evidence" value="ECO:0007669"/>
    <property type="project" value="TreeGrafter"/>
</dbReference>
<evidence type="ECO:0000256" key="4">
    <source>
        <dbReference type="ARBA" id="ARBA00022801"/>
    </source>
</evidence>
<keyword evidence="3" id="KW-0479">Metal-binding</keyword>
<dbReference type="PANTHER" id="PTHR21666">
    <property type="entry name" value="PEPTIDASE-RELATED"/>
    <property type="match status" value="1"/>
</dbReference>
<keyword evidence="10" id="KW-1185">Reference proteome</keyword>
<feature type="signal peptide" evidence="7">
    <location>
        <begin position="1"/>
        <end position="20"/>
    </location>
</feature>
<dbReference type="InterPro" id="IPR016047">
    <property type="entry name" value="M23ase_b-sheet_dom"/>
</dbReference>
<evidence type="ECO:0000256" key="5">
    <source>
        <dbReference type="ARBA" id="ARBA00022833"/>
    </source>
</evidence>
<evidence type="ECO:0000256" key="7">
    <source>
        <dbReference type="SAM" id="SignalP"/>
    </source>
</evidence>
<feature type="domain" description="M23ase beta-sheet core" evidence="8">
    <location>
        <begin position="259"/>
        <end position="331"/>
    </location>
</feature>
<evidence type="ECO:0000259" key="8">
    <source>
        <dbReference type="Pfam" id="PF01551"/>
    </source>
</evidence>
<evidence type="ECO:0000313" key="9">
    <source>
        <dbReference type="EMBL" id="SNS18070.1"/>
    </source>
</evidence>
<dbReference type="Gene3D" id="2.70.70.10">
    <property type="entry name" value="Glucose Permease (Domain IIA)"/>
    <property type="match status" value="1"/>
</dbReference>
<sequence>MIRRLLLAASLACLAGAATAETDPAVIARQAAEQLEAAARSLEAAGGARDRVRALTQTVQAYEEGLAALRAGMRQAARQERLLTEQLDARDAEISQLLGALTSIERSPAPLLLLHPTGPVGMARSGMMLRDLTPEIQGQVESLRASLTEIAVLQALREEAEEAVTAGLKGAQEARTALSQAMADRTDLPRRFTADPERMRRLLATAETIDAFAAGLGTLALGPSENPDFAALRGQLPYPVQGVVLHGFGATDAAGVTRPGLVLATRPGALVTAPAEATIRYVGPLLDYGNVMILEPANDTLVVLAGMGTVYGEAGELVVAGAPLGLMGEAPPNVPAVAEEPQEMQESGGVGRSETLYMELRLGEAPVDPAEWFTPTQGQ</sequence>
<keyword evidence="7" id="KW-0732">Signal</keyword>
<dbReference type="EMBL" id="FZOY01000001">
    <property type="protein sequence ID" value="SNS18070.1"/>
    <property type="molecule type" value="Genomic_DNA"/>
</dbReference>
<organism evidence="9 10">
    <name type="scientific">Tropicimonas sediminicola</name>
    <dbReference type="NCBI Taxonomy" id="1031541"/>
    <lineage>
        <taxon>Bacteria</taxon>
        <taxon>Pseudomonadati</taxon>
        <taxon>Pseudomonadota</taxon>
        <taxon>Alphaproteobacteria</taxon>
        <taxon>Rhodobacterales</taxon>
        <taxon>Roseobacteraceae</taxon>
        <taxon>Tropicimonas</taxon>
    </lineage>
</organism>
<gene>
    <name evidence="9" type="ORF">SAMN05421757_101222</name>
</gene>
<dbReference type="GO" id="GO:0006508">
    <property type="term" value="P:proteolysis"/>
    <property type="evidence" value="ECO:0007669"/>
    <property type="project" value="UniProtKB-KW"/>
</dbReference>
<dbReference type="SUPFAM" id="SSF51261">
    <property type="entry name" value="Duplicated hybrid motif"/>
    <property type="match status" value="1"/>
</dbReference>
<dbReference type="CDD" id="cd12797">
    <property type="entry name" value="M23_peptidase"/>
    <property type="match status" value="1"/>
</dbReference>
<keyword evidence="2" id="KW-0645">Protease</keyword>
<keyword evidence="6" id="KW-0482">Metalloprotease</keyword>
<dbReference type="InterPro" id="IPR011055">
    <property type="entry name" value="Dup_hybrid_motif"/>
</dbReference>
<dbReference type="RefSeq" id="WP_089230707.1">
    <property type="nucleotide sequence ID" value="NZ_FZOY01000001.1"/>
</dbReference>
<evidence type="ECO:0000256" key="6">
    <source>
        <dbReference type="ARBA" id="ARBA00023049"/>
    </source>
</evidence>
<evidence type="ECO:0000256" key="1">
    <source>
        <dbReference type="ARBA" id="ARBA00001947"/>
    </source>
</evidence>
<reference evidence="9 10" key="1">
    <citation type="submission" date="2017-06" db="EMBL/GenBank/DDBJ databases">
        <authorList>
            <person name="Kim H.J."/>
            <person name="Triplett B.A."/>
        </authorList>
    </citation>
    <scope>NUCLEOTIDE SEQUENCE [LARGE SCALE GENOMIC DNA]</scope>
    <source>
        <strain evidence="9 10">DSM 29339</strain>
    </source>
</reference>
<proteinExistence type="predicted"/>
<dbReference type="OrthoDB" id="9809144at2"/>